<accession>A0ABQ5HBV4</accession>
<dbReference type="PROSITE" id="PS50158">
    <property type="entry name" value="ZF_CCHC"/>
    <property type="match status" value="1"/>
</dbReference>
<feature type="region of interest" description="Disordered" evidence="2">
    <location>
        <begin position="683"/>
        <end position="706"/>
    </location>
</feature>
<dbReference type="SUPFAM" id="SSF57756">
    <property type="entry name" value="Retrovirus zinc finger-like domains"/>
    <property type="match status" value="1"/>
</dbReference>
<dbReference type="InterPro" id="IPR001878">
    <property type="entry name" value="Znf_CCHC"/>
</dbReference>
<evidence type="ECO:0000313" key="5">
    <source>
        <dbReference type="Proteomes" id="UP001151760"/>
    </source>
</evidence>
<reference evidence="4" key="2">
    <citation type="submission" date="2022-01" db="EMBL/GenBank/DDBJ databases">
        <authorList>
            <person name="Yamashiro T."/>
            <person name="Shiraishi A."/>
            <person name="Satake H."/>
            <person name="Nakayama K."/>
        </authorList>
    </citation>
    <scope>NUCLEOTIDE SEQUENCE</scope>
</reference>
<organism evidence="4 5">
    <name type="scientific">Tanacetum coccineum</name>
    <dbReference type="NCBI Taxonomy" id="301880"/>
    <lineage>
        <taxon>Eukaryota</taxon>
        <taxon>Viridiplantae</taxon>
        <taxon>Streptophyta</taxon>
        <taxon>Embryophyta</taxon>
        <taxon>Tracheophyta</taxon>
        <taxon>Spermatophyta</taxon>
        <taxon>Magnoliopsida</taxon>
        <taxon>eudicotyledons</taxon>
        <taxon>Gunneridae</taxon>
        <taxon>Pentapetalae</taxon>
        <taxon>asterids</taxon>
        <taxon>campanulids</taxon>
        <taxon>Asterales</taxon>
        <taxon>Asteraceae</taxon>
        <taxon>Asteroideae</taxon>
        <taxon>Anthemideae</taxon>
        <taxon>Anthemidinae</taxon>
        <taxon>Tanacetum</taxon>
    </lineage>
</organism>
<gene>
    <name evidence="4" type="ORF">Tco_1066631</name>
</gene>
<dbReference type="Proteomes" id="UP001151760">
    <property type="component" value="Unassembled WGS sequence"/>
</dbReference>
<keyword evidence="5" id="KW-1185">Reference proteome</keyword>
<feature type="compositionally biased region" description="Basic and acidic residues" evidence="2">
    <location>
        <begin position="395"/>
        <end position="408"/>
    </location>
</feature>
<feature type="region of interest" description="Disordered" evidence="2">
    <location>
        <begin position="64"/>
        <end position="113"/>
    </location>
</feature>
<feature type="compositionally biased region" description="Polar residues" evidence="2">
    <location>
        <begin position="683"/>
        <end position="698"/>
    </location>
</feature>
<comment type="caution">
    <text evidence="4">The sequence shown here is derived from an EMBL/GenBank/DDBJ whole genome shotgun (WGS) entry which is preliminary data.</text>
</comment>
<dbReference type="InterPro" id="IPR036875">
    <property type="entry name" value="Znf_CCHC_sf"/>
</dbReference>
<dbReference type="EMBL" id="BQNB010019402">
    <property type="protein sequence ID" value="GJT84914.1"/>
    <property type="molecule type" value="Genomic_DNA"/>
</dbReference>
<dbReference type="PANTHER" id="PTHR11439:SF495">
    <property type="entry name" value="REVERSE TRANSCRIPTASE, RNA-DEPENDENT DNA POLYMERASE-RELATED"/>
    <property type="match status" value="1"/>
</dbReference>
<keyword evidence="1" id="KW-0479">Metal-binding</keyword>
<dbReference type="SMART" id="SM00343">
    <property type="entry name" value="ZnF_C2HC"/>
    <property type="match status" value="1"/>
</dbReference>
<proteinExistence type="predicted"/>
<keyword evidence="1" id="KW-0863">Zinc-finger</keyword>
<feature type="domain" description="CCHC-type" evidence="3">
    <location>
        <begin position="381"/>
        <end position="395"/>
    </location>
</feature>
<dbReference type="Gene3D" id="4.10.60.10">
    <property type="entry name" value="Zinc finger, CCHC-type"/>
    <property type="match status" value="1"/>
</dbReference>
<name>A0ABQ5HBV4_9ASTR</name>
<protein>
    <submittedName>
        <fullName evidence="4">Ribonuclease H-like domain-containing protein</fullName>
    </submittedName>
</protein>
<dbReference type="InterPro" id="IPR013103">
    <property type="entry name" value="RVT_2"/>
</dbReference>
<reference evidence="4" key="1">
    <citation type="journal article" date="2022" name="Int. J. Mol. Sci.">
        <title>Draft Genome of Tanacetum Coccineum: Genomic Comparison of Closely Related Tanacetum-Family Plants.</title>
        <authorList>
            <person name="Yamashiro T."/>
            <person name="Shiraishi A."/>
            <person name="Nakayama K."/>
            <person name="Satake H."/>
        </authorList>
    </citation>
    <scope>NUCLEOTIDE SEQUENCE</scope>
</reference>
<dbReference type="PANTHER" id="PTHR11439">
    <property type="entry name" value="GAG-POL-RELATED RETROTRANSPOSON"/>
    <property type="match status" value="1"/>
</dbReference>
<dbReference type="CDD" id="cd09272">
    <property type="entry name" value="RNase_HI_RT_Ty1"/>
    <property type="match status" value="1"/>
</dbReference>
<dbReference type="Pfam" id="PF07727">
    <property type="entry name" value="RVT_2"/>
    <property type="match status" value="1"/>
</dbReference>
<evidence type="ECO:0000313" key="4">
    <source>
        <dbReference type="EMBL" id="GJT84914.1"/>
    </source>
</evidence>
<evidence type="ECO:0000256" key="1">
    <source>
        <dbReference type="PROSITE-ProRule" id="PRU00047"/>
    </source>
</evidence>
<evidence type="ECO:0000259" key="3">
    <source>
        <dbReference type="PROSITE" id="PS50158"/>
    </source>
</evidence>
<feature type="region of interest" description="Disordered" evidence="2">
    <location>
        <begin position="395"/>
        <end position="415"/>
    </location>
</feature>
<keyword evidence="1" id="KW-0862">Zinc</keyword>
<evidence type="ECO:0000256" key="2">
    <source>
        <dbReference type="SAM" id="MobiDB-lite"/>
    </source>
</evidence>
<feature type="compositionally biased region" description="Low complexity" evidence="2">
    <location>
        <begin position="72"/>
        <end position="86"/>
    </location>
</feature>
<feature type="compositionally biased region" description="Polar residues" evidence="2">
    <location>
        <begin position="291"/>
        <end position="311"/>
    </location>
</feature>
<feature type="region of interest" description="Disordered" evidence="2">
    <location>
        <begin position="285"/>
        <end position="311"/>
    </location>
</feature>
<sequence length="1076" mass="121293">MPTNRTMAQMLQAPIEGYEDAIVVPPINANNFELKQTLINLVQRTLPSQTVTNPREHVNAITTRSGKTCEGPSTPLVPTPVVSTPLKEPEQNPETSMDKVQPPSSESTAQVLPPEEEDSIFIEIPKPKAKKTVNIEIQEPNSPKPTSYQPKLPYPERMKVRENDKPSAQHSRFLKMFKQLRFSMLKDALKRNAEIQQMLSPKTTANADGTSTILIPDPVTTEEKVQKKNDIKARKDLNLKFLRSLPSEWNTHVVVWRNKPNLDIMIFDDLYNTFKIVEQEVKGTTSSSSSLNSQNMAFVSSPSSTNKVNTANTQVSPASTQVSTACTQVSTANLSDDTVYAFLASQPNGSQLVYEDLEQIHEDDIEEMDLKWQYDKSKVECFNCHKKGHFARECRGPRNQDSKNRNQDSSRSTVNVEKTSFKAMVAIDGAGFDWSYMADSKFNKCEFNLANYKRGLASVEEQLVFYKKNEVIFCKQLAILKRDISYKDSEISMLKRLFSPPNLDLSNSGLEKFQQLEFEGSGPKTSKNVIEDTSNEVRESPDALMVEKLVLDDKLEKKTIFPTVAKIEFVRPKQQEKPVKPKAVNTARLNSTVVNAVKANQVNVVKASACWVWRPTKLNSASITLKKHNYVDALGRSKHMTRNMSYLSDFKEFDGGYITFGGGAKGGKITGKETLKTDGSLFDSSLKNASNDEPQPSSDAGKKDDEVTTTPLEATHADFFSDETELDMSNITTTYLVPSTPNTRIHKDHSLDHVIGDVQTRRMTKTSNEQGFISAVYEGKTHEDLHTSMQDELLQFKLQKFWTLVDLPYGKRAIRTKWVYMNKKDKRGIVIRNKTRLVAQGYTQEEGIDYNEVFAPVARIEAIRLFLAYASFKDFMSFIGELTFFLGLQVTQKDDGIFISQDKYVDEILKKFGFSTVKTASTPMETSKPLLKVAEAENVDVHLYRSMIGSLMYLTASRPDIMFVILESQPKLGLWYPKDSPFDLEAYTDSDYAGASLDRKSTTGGCQFLGSRLISWQCKKQTIVANSTTEAEHVVAASCYGQVLWIQNQILDYGYNFMNTKIFYNTPKMGRSGIWV</sequence>